<dbReference type="PANTHER" id="PTHR30373">
    <property type="entry name" value="UPF0603 PROTEIN YGCG"/>
    <property type="match status" value="1"/>
</dbReference>
<keyword evidence="5" id="KW-1185">Reference proteome</keyword>
<dbReference type="STRING" id="472175.EL18_02839"/>
<feature type="domain" description="TPM" evidence="3">
    <location>
        <begin position="45"/>
        <end position="168"/>
    </location>
</feature>
<evidence type="ECO:0000313" key="5">
    <source>
        <dbReference type="Proteomes" id="UP000053675"/>
    </source>
</evidence>
<evidence type="ECO:0000256" key="2">
    <source>
        <dbReference type="SAM" id="Phobius"/>
    </source>
</evidence>
<keyword evidence="2" id="KW-1133">Transmembrane helix</keyword>
<dbReference type="Proteomes" id="UP000053675">
    <property type="component" value="Unassembled WGS sequence"/>
</dbReference>
<sequence length="281" mass="29548">MQASCEQSGGSLTHALRLVVLALLVSCITSIVAMAQGLPALTGRVVDNAGLLDAASETRLTARLAAFEERASDQIVIATLPSLNGEAIEPFANRLFRSWGLGHTGEDNGVLLLVVPNDRKMRIEVGYGLEGTLTDLHSKLIIENTMVPAFRNGDFAAGIEKAVEDIIMVLEGNGAELEARARRVVEEQQDPIWPLALFLVVWGTLFFGGLGLALLAPIFGRKIGPGRYEWLGMEIDTNPKKPRRKGSWSRGGYSGGGGWSGGGGFSGGGGSSGGGGASGSW</sequence>
<keyword evidence="2" id="KW-0812">Transmembrane</keyword>
<protein>
    <recommendedName>
        <fullName evidence="3">TPM domain-containing protein</fullName>
    </recommendedName>
</protein>
<feature type="compositionally biased region" description="Gly residues" evidence="1">
    <location>
        <begin position="252"/>
        <end position="281"/>
    </location>
</feature>
<feature type="region of interest" description="Disordered" evidence="1">
    <location>
        <begin position="239"/>
        <end position="281"/>
    </location>
</feature>
<name>A0A084U6K0_9HYPH</name>
<dbReference type="AlphaFoldDB" id="A0A084U6K0"/>
<evidence type="ECO:0000313" key="4">
    <source>
        <dbReference type="EMBL" id="KFB08586.1"/>
    </source>
</evidence>
<dbReference type="EMBL" id="JMQM01000002">
    <property type="protein sequence ID" value="KFB08586.1"/>
    <property type="molecule type" value="Genomic_DNA"/>
</dbReference>
<gene>
    <name evidence="4" type="ORF">EL18_02839</name>
</gene>
<evidence type="ECO:0000256" key="1">
    <source>
        <dbReference type="SAM" id="MobiDB-lite"/>
    </source>
</evidence>
<comment type="caution">
    <text evidence="4">The sequence shown here is derived from an EMBL/GenBank/DDBJ whole genome shotgun (WGS) entry which is preliminary data.</text>
</comment>
<dbReference type="eggNOG" id="COG1512">
    <property type="taxonomic scope" value="Bacteria"/>
</dbReference>
<proteinExistence type="predicted"/>
<dbReference type="Gene3D" id="3.10.310.50">
    <property type="match status" value="1"/>
</dbReference>
<reference evidence="4 5" key="1">
    <citation type="submission" date="2014-05" db="EMBL/GenBank/DDBJ databases">
        <title>Draft Genome Sequence of Nitratireductor basaltis Strain UMTGB225, A Marine Bacterium Isolated from Green Barrel Tunicate.</title>
        <authorList>
            <person name="Gan H.Y."/>
        </authorList>
    </citation>
    <scope>NUCLEOTIDE SEQUENCE [LARGE SCALE GENOMIC DNA]</scope>
    <source>
        <strain evidence="4 5">UMTGB225</strain>
    </source>
</reference>
<organism evidence="4 5">
    <name type="scientific">Nitratireductor basaltis</name>
    <dbReference type="NCBI Taxonomy" id="472175"/>
    <lineage>
        <taxon>Bacteria</taxon>
        <taxon>Pseudomonadati</taxon>
        <taxon>Pseudomonadota</taxon>
        <taxon>Alphaproteobacteria</taxon>
        <taxon>Hyphomicrobiales</taxon>
        <taxon>Phyllobacteriaceae</taxon>
        <taxon>Nitratireductor</taxon>
    </lineage>
</organism>
<evidence type="ECO:0000259" key="3">
    <source>
        <dbReference type="Pfam" id="PF04536"/>
    </source>
</evidence>
<dbReference type="InterPro" id="IPR007621">
    <property type="entry name" value="TPM_dom"/>
</dbReference>
<dbReference type="PATRIC" id="fig|472175.3.peg.2833"/>
<keyword evidence="2" id="KW-0472">Membrane</keyword>
<feature type="transmembrane region" description="Helical" evidence="2">
    <location>
        <begin position="192"/>
        <end position="219"/>
    </location>
</feature>
<accession>A0A084U6K0</accession>
<dbReference type="PANTHER" id="PTHR30373:SF2">
    <property type="entry name" value="UPF0603 PROTEIN YGCG"/>
    <property type="match status" value="1"/>
</dbReference>
<dbReference type="Pfam" id="PF04536">
    <property type="entry name" value="TPM_phosphatase"/>
    <property type="match status" value="1"/>
</dbReference>